<organism evidence="1 2">
    <name type="scientific">Beauveria bassiana</name>
    <name type="common">White muscardine disease fungus</name>
    <name type="synonym">Tritirachium shiotae</name>
    <dbReference type="NCBI Taxonomy" id="176275"/>
    <lineage>
        <taxon>Eukaryota</taxon>
        <taxon>Fungi</taxon>
        <taxon>Dikarya</taxon>
        <taxon>Ascomycota</taxon>
        <taxon>Pezizomycotina</taxon>
        <taxon>Sordariomycetes</taxon>
        <taxon>Hypocreomycetidae</taxon>
        <taxon>Hypocreales</taxon>
        <taxon>Cordycipitaceae</taxon>
        <taxon>Beauveria</taxon>
    </lineage>
</organism>
<evidence type="ECO:0000313" key="1">
    <source>
        <dbReference type="EMBL" id="PQK17057.1"/>
    </source>
</evidence>
<name>A0A2S7YLV0_BEABA</name>
<proteinExistence type="predicted"/>
<evidence type="ECO:0000313" key="2">
    <source>
        <dbReference type="Proteomes" id="UP000237441"/>
    </source>
</evidence>
<reference evidence="1 2" key="1">
    <citation type="submission" date="2016-07" db="EMBL/GenBank/DDBJ databases">
        <title>Comparative genomics of the entomopathogenic fungus Beauveria bassiana.</title>
        <authorList>
            <person name="Valero Jimenez C.A."/>
            <person name="Zwaan B.J."/>
            <person name="Van Kan J.A."/>
            <person name="Takken W."/>
            <person name="Debets A.J."/>
            <person name="Schoustra S.E."/>
            <person name="Koenraadt C.J."/>
        </authorList>
    </citation>
    <scope>NUCLEOTIDE SEQUENCE [LARGE SCALE GENOMIC DNA]</scope>
    <source>
        <strain evidence="1 2">ARSEF 8028</strain>
    </source>
</reference>
<sequence>MTSRVIRYLLGASPWKQAPSTPDSTCCSGAVDMSATPLSECHCSCYWAQLSRFARRSLHDQKRTRGPNGNKLTRVPCCEVSITYVRGLAQQNRLSENVGQPVLSL</sequence>
<gene>
    <name evidence="1" type="ORF">BB8028_0007g02560</name>
</gene>
<protein>
    <submittedName>
        <fullName evidence="1">Uncharacterized protein</fullName>
    </submittedName>
</protein>
<accession>A0A2S7YLV0</accession>
<dbReference type="Proteomes" id="UP000237441">
    <property type="component" value="Unassembled WGS sequence"/>
</dbReference>
<dbReference type="EMBL" id="JRHA01000007">
    <property type="protein sequence ID" value="PQK17057.1"/>
    <property type="molecule type" value="Genomic_DNA"/>
</dbReference>
<comment type="caution">
    <text evidence="1">The sequence shown here is derived from an EMBL/GenBank/DDBJ whole genome shotgun (WGS) entry which is preliminary data.</text>
</comment>
<dbReference type="AlphaFoldDB" id="A0A2S7YLV0"/>